<keyword evidence="3" id="KW-1185">Reference proteome</keyword>
<dbReference type="RefSeq" id="XP_013019543.1">
    <property type="nucleotide sequence ID" value="XM_013164089.1"/>
</dbReference>
<keyword evidence="1" id="KW-0812">Transmembrane</keyword>
<dbReference type="GeneID" id="25033927"/>
<reference evidence="2 3" key="1">
    <citation type="journal article" date="2011" name="Science">
        <title>Comparative functional genomics of the fission yeasts.</title>
        <authorList>
            <person name="Rhind N."/>
            <person name="Chen Z."/>
            <person name="Yassour M."/>
            <person name="Thompson D.A."/>
            <person name="Haas B.J."/>
            <person name="Habib N."/>
            <person name="Wapinski I."/>
            <person name="Roy S."/>
            <person name="Lin M.F."/>
            <person name="Heiman D.I."/>
            <person name="Young S.K."/>
            <person name="Furuya K."/>
            <person name="Guo Y."/>
            <person name="Pidoux A."/>
            <person name="Chen H.M."/>
            <person name="Robbertse B."/>
            <person name="Goldberg J.M."/>
            <person name="Aoki K."/>
            <person name="Bayne E.H."/>
            <person name="Berlin A.M."/>
            <person name="Desjardins C.A."/>
            <person name="Dobbs E."/>
            <person name="Dukaj L."/>
            <person name="Fan L."/>
            <person name="FitzGerald M.G."/>
            <person name="French C."/>
            <person name="Gujja S."/>
            <person name="Hansen K."/>
            <person name="Keifenheim D."/>
            <person name="Levin J.Z."/>
            <person name="Mosher R.A."/>
            <person name="Mueller C.A."/>
            <person name="Pfiffner J."/>
            <person name="Priest M."/>
            <person name="Russ C."/>
            <person name="Smialowska A."/>
            <person name="Swoboda P."/>
            <person name="Sykes S.M."/>
            <person name="Vaughn M."/>
            <person name="Vengrova S."/>
            <person name="Yoder R."/>
            <person name="Zeng Q."/>
            <person name="Allshire R."/>
            <person name="Baulcombe D."/>
            <person name="Birren B.W."/>
            <person name="Brown W."/>
            <person name="Ekwall K."/>
            <person name="Kellis M."/>
            <person name="Leatherwood J."/>
            <person name="Levin H."/>
            <person name="Margalit H."/>
            <person name="Martienssen R."/>
            <person name="Nieduszynski C.A."/>
            <person name="Spatafora J.W."/>
            <person name="Friedman N."/>
            <person name="Dalgaard J.Z."/>
            <person name="Baumann P."/>
            <person name="Niki H."/>
            <person name="Regev A."/>
            <person name="Nusbaum C."/>
        </authorList>
    </citation>
    <scope>NUCLEOTIDE SEQUENCE [LARGE SCALE GENOMIC DNA]</scope>
    <source>
        <strain evidence="3">yFS286</strain>
    </source>
</reference>
<evidence type="ECO:0000313" key="3">
    <source>
        <dbReference type="Proteomes" id="UP000016088"/>
    </source>
</evidence>
<keyword evidence="1" id="KW-1133">Transmembrane helix</keyword>
<dbReference type="HOGENOM" id="CLU_2639489_0_0_1"/>
<feature type="transmembrane region" description="Helical" evidence="1">
    <location>
        <begin position="32"/>
        <end position="51"/>
    </location>
</feature>
<gene>
    <name evidence="2" type="ORF">SOCG_05810</name>
</gene>
<dbReference type="AlphaFoldDB" id="S9Q0P9"/>
<evidence type="ECO:0000313" key="2">
    <source>
        <dbReference type="EMBL" id="EPX73293.1"/>
    </source>
</evidence>
<evidence type="ECO:0000256" key="1">
    <source>
        <dbReference type="SAM" id="Phobius"/>
    </source>
</evidence>
<proteinExistence type="predicted"/>
<keyword evidence="1" id="KW-0472">Membrane</keyword>
<name>S9Q0P9_SCHOY</name>
<dbReference type="EMBL" id="KE503207">
    <property type="protein sequence ID" value="EPX73293.1"/>
    <property type="molecule type" value="Genomic_DNA"/>
</dbReference>
<organism evidence="2 3">
    <name type="scientific">Schizosaccharomyces octosporus (strain yFS286)</name>
    <name type="common">Fission yeast</name>
    <name type="synonym">Octosporomyces octosporus</name>
    <dbReference type="NCBI Taxonomy" id="483514"/>
    <lineage>
        <taxon>Eukaryota</taxon>
        <taxon>Fungi</taxon>
        <taxon>Dikarya</taxon>
        <taxon>Ascomycota</taxon>
        <taxon>Taphrinomycotina</taxon>
        <taxon>Schizosaccharomycetes</taxon>
        <taxon>Schizosaccharomycetales</taxon>
        <taxon>Schizosaccharomycetaceae</taxon>
        <taxon>Schizosaccharomyces</taxon>
    </lineage>
</organism>
<protein>
    <submittedName>
        <fullName evidence="2">Uncharacterized protein</fullName>
    </submittedName>
</protein>
<accession>S9Q0P9</accession>
<dbReference type="VEuPathDB" id="FungiDB:SOCG_05810"/>
<dbReference type="Proteomes" id="UP000016088">
    <property type="component" value="Unassembled WGS sequence"/>
</dbReference>
<sequence>MVKNGNPVKELELELGLEATESTKLFGFCRSFFSFLSSFFFFARIFSFLLCRCASSIVTRRLIARERKGRLHLLNVK</sequence>